<dbReference type="PATRIC" id="fig|1094502.3.peg.459"/>
<dbReference type="HOGENOM" id="CLU_117070_0_0_5"/>
<name>N6USQ2_BARVB</name>
<dbReference type="EMBL" id="AGWD01000008">
    <property type="protein sequence ID" value="ENN95374.1"/>
    <property type="molecule type" value="Genomic_DNA"/>
</dbReference>
<dbReference type="AlphaFoldDB" id="N6USQ2"/>
<gene>
    <name evidence="1" type="ORF">BVtw_03830</name>
</gene>
<dbReference type="Proteomes" id="UP000014011">
    <property type="component" value="Unassembled WGS sequence"/>
</dbReference>
<proteinExistence type="predicted"/>
<evidence type="ECO:0000313" key="1">
    <source>
        <dbReference type="EMBL" id="ENN95374.1"/>
    </source>
</evidence>
<evidence type="ECO:0000313" key="2">
    <source>
        <dbReference type="Proteomes" id="UP000014011"/>
    </source>
</evidence>
<accession>N6USQ2</accession>
<sequence length="202" mass="22356">MKNSLRKLSQNSLQKALANSEIISHLEKIIEMISPGYPLTLKTGSTLTKQEEEQTLDACNRLETLLSVKASVEQIEKASFLLSSMRVPANTDAKAVVLSYGMLLDRISAYALKKGVEDIVTGQANGISKTFMPTCGELLAYCQTIENTLLSKAGSVRRAIENTREKALKETTAKEHFRPLTLVHKQEIEKVFKSIGGRMKNI</sequence>
<reference evidence="1 2" key="1">
    <citation type="journal article" date="2013" name="PLoS Genet.">
        <title>A gene transfer agent and a dynamic repertoire of secretion systems hold the keys to the explosive radiation of the emerging pathogen Bartonella.</title>
        <authorList>
            <person name="Guy L."/>
            <person name="Nystedt B."/>
            <person name="Toft C."/>
            <person name="Zaremba-Niedzwiedzka K."/>
            <person name="Berglund E.C."/>
            <person name="Granberg F."/>
            <person name="Naslund K."/>
            <person name="Eriksson A.S."/>
            <person name="Andersson S.G."/>
        </authorList>
    </citation>
    <scope>NUCLEOTIDE SEQUENCE [LARGE SCALE GENOMIC DNA]</scope>
    <source>
        <strain evidence="1">Tweed</strain>
    </source>
</reference>
<protein>
    <submittedName>
        <fullName evidence="1">Uncharacterized protein</fullName>
    </submittedName>
</protein>
<organism evidence="1 2">
    <name type="scientific">Bartonella vinsonii subsp. berkhoffii str. Tweed</name>
    <dbReference type="NCBI Taxonomy" id="1094502"/>
    <lineage>
        <taxon>Bacteria</taxon>
        <taxon>Pseudomonadati</taxon>
        <taxon>Pseudomonadota</taxon>
        <taxon>Alphaproteobacteria</taxon>
        <taxon>Hyphomicrobiales</taxon>
        <taxon>Bartonellaceae</taxon>
        <taxon>Bartonella</taxon>
    </lineage>
</organism>
<comment type="caution">
    <text evidence="1">The sequence shown here is derived from an EMBL/GenBank/DDBJ whole genome shotgun (WGS) entry which is preliminary data.</text>
</comment>